<protein>
    <submittedName>
        <fullName evidence="2">Uncharacterized protein</fullName>
    </submittedName>
</protein>
<evidence type="ECO:0000256" key="1">
    <source>
        <dbReference type="SAM" id="MobiDB-lite"/>
    </source>
</evidence>
<comment type="caution">
    <text evidence="2">The sequence shown here is derived from an EMBL/GenBank/DDBJ whole genome shotgun (WGS) entry which is preliminary data.</text>
</comment>
<name>A0A8H3J9I1_9LECA</name>
<keyword evidence="3" id="KW-1185">Reference proteome</keyword>
<dbReference type="AlphaFoldDB" id="A0A8H3J9I1"/>
<feature type="compositionally biased region" description="Pro residues" evidence="1">
    <location>
        <begin position="90"/>
        <end position="100"/>
    </location>
</feature>
<dbReference type="OrthoDB" id="5402584at2759"/>
<dbReference type="EMBL" id="CAJPDR010000890">
    <property type="protein sequence ID" value="CAF9943092.1"/>
    <property type="molecule type" value="Genomic_DNA"/>
</dbReference>
<gene>
    <name evidence="2" type="ORF">ALECFALPRED_010594</name>
</gene>
<evidence type="ECO:0000313" key="3">
    <source>
        <dbReference type="Proteomes" id="UP000664203"/>
    </source>
</evidence>
<reference evidence="2" key="1">
    <citation type="submission" date="2021-03" db="EMBL/GenBank/DDBJ databases">
        <authorList>
            <person name="Tagirdzhanova G."/>
        </authorList>
    </citation>
    <scope>NUCLEOTIDE SEQUENCE</scope>
</reference>
<feature type="region of interest" description="Disordered" evidence="1">
    <location>
        <begin position="81"/>
        <end position="103"/>
    </location>
</feature>
<accession>A0A8H3J9I1</accession>
<evidence type="ECO:0000313" key="2">
    <source>
        <dbReference type="EMBL" id="CAF9943092.1"/>
    </source>
</evidence>
<dbReference type="Proteomes" id="UP000664203">
    <property type="component" value="Unassembled WGS sequence"/>
</dbReference>
<organism evidence="2 3">
    <name type="scientific">Alectoria fallacina</name>
    <dbReference type="NCBI Taxonomy" id="1903189"/>
    <lineage>
        <taxon>Eukaryota</taxon>
        <taxon>Fungi</taxon>
        <taxon>Dikarya</taxon>
        <taxon>Ascomycota</taxon>
        <taxon>Pezizomycotina</taxon>
        <taxon>Lecanoromycetes</taxon>
        <taxon>OSLEUM clade</taxon>
        <taxon>Lecanoromycetidae</taxon>
        <taxon>Lecanorales</taxon>
        <taxon>Lecanorineae</taxon>
        <taxon>Parmeliaceae</taxon>
        <taxon>Alectoria</taxon>
    </lineage>
</organism>
<sequence>MSFTPGALSTVAPFGDTAEVFNFADLPCPPPGLYVEPGQLYQPQFAPPRAFFSSLQAANPAALQGCSDGMWADGWTDPPIAFVTTGPLEGPGPPGGPRPPRLIRELPANAHVVARSPTQTAEPS</sequence>
<proteinExistence type="predicted"/>